<dbReference type="RefSeq" id="WP_111653409.1">
    <property type="nucleotide sequence ID" value="NZ_JACHWI010000002.1"/>
</dbReference>
<feature type="compositionally biased region" description="Low complexity" evidence="1">
    <location>
        <begin position="62"/>
        <end position="77"/>
    </location>
</feature>
<evidence type="ECO:0000313" key="2">
    <source>
        <dbReference type="EMBL" id="RAK28331.1"/>
    </source>
</evidence>
<sequence>MIILVTLTTVLLVPWLARRLQEARGYVEVALKVVGFYFKISFTPESPPSAGAAEVQPPESNPDVGPAGSPASGGDSP</sequence>
<comment type="caution">
    <text evidence="2">The sequence shown here is derived from an EMBL/GenBank/DDBJ whole genome shotgun (WGS) entry which is preliminary data.</text>
</comment>
<keyword evidence="3" id="KW-1185">Reference proteome</keyword>
<reference evidence="2 3" key="1">
    <citation type="submission" date="2018-06" db="EMBL/GenBank/DDBJ databases">
        <title>Genomic Encyclopedia of Type Strains, Phase III (KMG-III): the genomes of soil and plant-associated and newly described type strains.</title>
        <authorList>
            <person name="Whitman W."/>
        </authorList>
    </citation>
    <scope>NUCLEOTIDE SEQUENCE [LARGE SCALE GENOMIC DNA]</scope>
    <source>
        <strain evidence="2 3">CGMCC 4.7090</strain>
    </source>
</reference>
<proteinExistence type="predicted"/>
<dbReference type="Proteomes" id="UP000249341">
    <property type="component" value="Unassembled WGS sequence"/>
</dbReference>
<evidence type="ECO:0000256" key="1">
    <source>
        <dbReference type="SAM" id="MobiDB-lite"/>
    </source>
</evidence>
<dbReference type="EMBL" id="QLMJ01000020">
    <property type="protein sequence ID" value="RAK28331.1"/>
    <property type="molecule type" value="Genomic_DNA"/>
</dbReference>
<dbReference type="AlphaFoldDB" id="A0A327Z9Y0"/>
<accession>A0A327Z9Y0</accession>
<gene>
    <name evidence="2" type="ORF">B0I29_12099</name>
</gene>
<protein>
    <submittedName>
        <fullName evidence="2">Uncharacterized protein</fullName>
    </submittedName>
</protein>
<organism evidence="2 3">
    <name type="scientific">Actinoplanes lutulentus</name>
    <dbReference type="NCBI Taxonomy" id="1287878"/>
    <lineage>
        <taxon>Bacteria</taxon>
        <taxon>Bacillati</taxon>
        <taxon>Actinomycetota</taxon>
        <taxon>Actinomycetes</taxon>
        <taxon>Micromonosporales</taxon>
        <taxon>Micromonosporaceae</taxon>
        <taxon>Actinoplanes</taxon>
    </lineage>
</organism>
<feature type="region of interest" description="Disordered" evidence="1">
    <location>
        <begin position="46"/>
        <end position="77"/>
    </location>
</feature>
<name>A0A327Z9Y0_9ACTN</name>
<evidence type="ECO:0000313" key="3">
    <source>
        <dbReference type="Proteomes" id="UP000249341"/>
    </source>
</evidence>